<evidence type="ECO:0000256" key="1">
    <source>
        <dbReference type="ARBA" id="ARBA00004651"/>
    </source>
</evidence>
<evidence type="ECO:0000256" key="7">
    <source>
        <dbReference type="SAM" id="Phobius"/>
    </source>
</evidence>
<evidence type="ECO:0000256" key="4">
    <source>
        <dbReference type="ARBA" id="ARBA00022692"/>
    </source>
</evidence>
<keyword evidence="5 7" id="KW-1133">Transmembrane helix</keyword>
<evidence type="ECO:0000256" key="2">
    <source>
        <dbReference type="ARBA" id="ARBA00022448"/>
    </source>
</evidence>
<dbReference type="EMBL" id="BMHF01000005">
    <property type="protein sequence ID" value="GGA33895.1"/>
    <property type="molecule type" value="Genomic_DNA"/>
</dbReference>
<dbReference type="Proteomes" id="UP000609323">
    <property type="component" value="Unassembled WGS sequence"/>
</dbReference>
<keyword evidence="6 7" id="KW-0472">Membrane</keyword>
<feature type="transmembrane region" description="Helical" evidence="7">
    <location>
        <begin position="317"/>
        <end position="335"/>
    </location>
</feature>
<name>A0ABQ1FZT1_9BACL</name>
<evidence type="ECO:0000256" key="6">
    <source>
        <dbReference type="ARBA" id="ARBA00023136"/>
    </source>
</evidence>
<accession>A0ABQ1FZT1</accession>
<feature type="transmembrane region" description="Helical" evidence="7">
    <location>
        <begin position="252"/>
        <end position="275"/>
    </location>
</feature>
<evidence type="ECO:0000313" key="9">
    <source>
        <dbReference type="EMBL" id="GGA33895.1"/>
    </source>
</evidence>
<dbReference type="Gene3D" id="1.20.1250.20">
    <property type="entry name" value="MFS general substrate transporter like domains"/>
    <property type="match status" value="2"/>
</dbReference>
<dbReference type="InterPro" id="IPR050171">
    <property type="entry name" value="MFS_Transporters"/>
</dbReference>
<feature type="transmembrane region" description="Helical" evidence="7">
    <location>
        <begin position="108"/>
        <end position="131"/>
    </location>
</feature>
<keyword evidence="3" id="KW-1003">Cell membrane</keyword>
<gene>
    <name evidence="9" type="ORF">GCM10010917_18910</name>
</gene>
<comment type="caution">
    <text evidence="9">The sequence shown here is derived from an EMBL/GenBank/DDBJ whole genome shotgun (WGS) entry which is preliminary data.</text>
</comment>
<keyword evidence="4 7" id="KW-0812">Transmembrane</keyword>
<evidence type="ECO:0000256" key="5">
    <source>
        <dbReference type="ARBA" id="ARBA00022989"/>
    </source>
</evidence>
<organism evidence="9 10">
    <name type="scientific">Paenibacillus physcomitrellae</name>
    <dbReference type="NCBI Taxonomy" id="1619311"/>
    <lineage>
        <taxon>Bacteria</taxon>
        <taxon>Bacillati</taxon>
        <taxon>Bacillota</taxon>
        <taxon>Bacilli</taxon>
        <taxon>Bacillales</taxon>
        <taxon>Paenibacillaceae</taxon>
        <taxon>Paenibacillus</taxon>
    </lineage>
</organism>
<dbReference type="Pfam" id="PF07690">
    <property type="entry name" value="MFS_1"/>
    <property type="match status" value="1"/>
</dbReference>
<dbReference type="PANTHER" id="PTHR23517">
    <property type="entry name" value="RESISTANCE PROTEIN MDTM, PUTATIVE-RELATED-RELATED"/>
    <property type="match status" value="1"/>
</dbReference>
<sequence length="447" mass="48886">MTAPPPSLPSSSRYNPIWISLSCGLYWFAFSLTRPIISLYAASLGMKGFAVGLVLAIYAFLPLLAAIPGGFIADKLGRTVVLRAGSVLMLTSGLLYFASSWFSWGPWLLGLAQLLAGLGQMAVWLAVQVLITEGPKQSHESQFATFSLYMAIGQMIAPIVSGFLSEHYGYSMVFAGYALSSLLLIGTSWQCKEIDTTSQTGQSKSCSSSEADELLPNIINRQSPSREARLSSSSPLSGVLSKCLSLLQNRHFAVILLTTFISLFIVDVRTAYLPIHLETLSITNTKVGLIVSVGALSALFVRPIYPWLIRKIHFRWLLISTYAVSLLLLFVTPLITNFYLMAGLVFFTGLALGINQPMTLSMIAQSTQSDERGVGIGLRLMSNRAAQLMDPLLFGLFTGFASLRTSFWLVGGVLLLCCLFTIHLYLSTERTPKGRPRPAQVLREKQL</sequence>
<dbReference type="RefSeq" id="WP_094094887.1">
    <property type="nucleotide sequence ID" value="NZ_BMHF01000005.1"/>
</dbReference>
<reference evidence="10" key="1">
    <citation type="journal article" date="2019" name="Int. J. Syst. Evol. Microbiol.">
        <title>The Global Catalogue of Microorganisms (GCM) 10K type strain sequencing project: providing services to taxonomists for standard genome sequencing and annotation.</title>
        <authorList>
            <consortium name="The Broad Institute Genomics Platform"/>
            <consortium name="The Broad Institute Genome Sequencing Center for Infectious Disease"/>
            <person name="Wu L."/>
            <person name="Ma J."/>
        </authorList>
    </citation>
    <scope>NUCLEOTIDE SEQUENCE [LARGE SCALE GENOMIC DNA]</scope>
    <source>
        <strain evidence="10">CGMCC 1.15044</strain>
    </source>
</reference>
<dbReference type="CDD" id="cd17325">
    <property type="entry name" value="MFS_MdtG_SLC18_like"/>
    <property type="match status" value="1"/>
</dbReference>
<feature type="transmembrane region" description="Helical" evidence="7">
    <location>
        <begin position="49"/>
        <end position="73"/>
    </location>
</feature>
<evidence type="ECO:0000256" key="3">
    <source>
        <dbReference type="ARBA" id="ARBA00022475"/>
    </source>
</evidence>
<keyword evidence="2" id="KW-0813">Transport</keyword>
<evidence type="ECO:0000313" key="10">
    <source>
        <dbReference type="Proteomes" id="UP000609323"/>
    </source>
</evidence>
<evidence type="ECO:0000259" key="8">
    <source>
        <dbReference type="PROSITE" id="PS50850"/>
    </source>
</evidence>
<dbReference type="InterPro" id="IPR036259">
    <property type="entry name" value="MFS_trans_sf"/>
</dbReference>
<keyword evidence="10" id="KW-1185">Reference proteome</keyword>
<feature type="transmembrane region" description="Helical" evidence="7">
    <location>
        <begin position="17"/>
        <end position="37"/>
    </location>
</feature>
<dbReference type="PROSITE" id="PS50850">
    <property type="entry name" value="MFS"/>
    <property type="match status" value="1"/>
</dbReference>
<dbReference type="SUPFAM" id="SSF103473">
    <property type="entry name" value="MFS general substrate transporter"/>
    <property type="match status" value="1"/>
</dbReference>
<feature type="transmembrane region" description="Helical" evidence="7">
    <location>
        <begin position="287"/>
        <end position="305"/>
    </location>
</feature>
<proteinExistence type="predicted"/>
<feature type="transmembrane region" description="Helical" evidence="7">
    <location>
        <begin position="143"/>
        <end position="164"/>
    </location>
</feature>
<feature type="transmembrane region" description="Helical" evidence="7">
    <location>
        <begin position="407"/>
        <end position="426"/>
    </location>
</feature>
<protein>
    <submittedName>
        <fullName evidence="9">MFS transporter</fullName>
    </submittedName>
</protein>
<dbReference type="InterPro" id="IPR020846">
    <property type="entry name" value="MFS_dom"/>
</dbReference>
<dbReference type="PANTHER" id="PTHR23517:SF3">
    <property type="entry name" value="INTEGRAL MEMBRANE TRANSPORT PROTEIN"/>
    <property type="match status" value="1"/>
</dbReference>
<feature type="transmembrane region" description="Helical" evidence="7">
    <location>
        <begin position="80"/>
        <end position="102"/>
    </location>
</feature>
<dbReference type="InterPro" id="IPR011701">
    <property type="entry name" value="MFS"/>
</dbReference>
<feature type="domain" description="Major facilitator superfamily (MFS) profile" evidence="8">
    <location>
        <begin position="15"/>
        <end position="429"/>
    </location>
</feature>
<comment type="subcellular location">
    <subcellularLocation>
        <location evidence="1">Cell membrane</location>
        <topology evidence="1">Multi-pass membrane protein</topology>
    </subcellularLocation>
</comment>